<comment type="subunit">
    <text evidence="5 7">Monomer.</text>
</comment>
<dbReference type="AlphaFoldDB" id="A0A928VU04"/>
<dbReference type="Pfam" id="PF00406">
    <property type="entry name" value="ADK"/>
    <property type="match status" value="1"/>
</dbReference>
<dbReference type="SUPFAM" id="SSF52540">
    <property type="entry name" value="P-loop containing nucleoside triphosphate hydrolases"/>
    <property type="match status" value="1"/>
</dbReference>
<evidence type="ECO:0000256" key="1">
    <source>
        <dbReference type="ARBA" id="ARBA00022679"/>
    </source>
</evidence>
<keyword evidence="9" id="KW-1185">Reference proteome</keyword>
<keyword evidence="2 5" id="KW-0545">Nucleotide biosynthesis</keyword>
<reference evidence="8" key="1">
    <citation type="submission" date="2020-10" db="EMBL/GenBank/DDBJ databases">
        <authorList>
            <person name="Castelo-Branco R."/>
            <person name="Eusebio N."/>
            <person name="Adriana R."/>
            <person name="Vieira A."/>
            <person name="Brugerolle De Fraissinette N."/>
            <person name="Rezende De Castro R."/>
            <person name="Schneider M.P."/>
            <person name="Vasconcelos V."/>
            <person name="Leao P.N."/>
        </authorList>
    </citation>
    <scope>NUCLEOTIDE SEQUENCE</scope>
    <source>
        <strain evidence="8">LEGE 11467</strain>
    </source>
</reference>
<dbReference type="RefSeq" id="WP_264319650.1">
    <property type="nucleotide sequence ID" value="NZ_JADEXN010000008.1"/>
</dbReference>
<evidence type="ECO:0000256" key="4">
    <source>
        <dbReference type="ARBA" id="ARBA00022777"/>
    </source>
</evidence>
<comment type="pathway">
    <text evidence="5">Purine metabolism; AMP biosynthesis via salvage pathway; AMP from ADP: step 1/1.</text>
</comment>
<sequence length="188" mass="20920">MMRLIFLGAPGAGKGTQAVNLAQTWQIPHISTGDILRQAVADKSPLGIKAKSYMDGGELVPDSLVIALIEERLSQPDTRMGWILDGFPRNLTQANSLGTLLQRMVQPCDRAVYFTVETEALVERMLARGRKDDNGETIRRRLEVYQEQTTPLVDFYRQQGCLTQIDGNRSVEEVTQALYEALKPTVGV</sequence>
<feature type="binding site" evidence="5">
    <location>
        <position position="130"/>
    </location>
    <ligand>
        <name>AMP</name>
        <dbReference type="ChEBI" id="CHEBI:456215"/>
    </ligand>
</feature>
<dbReference type="GO" id="GO:0044209">
    <property type="term" value="P:AMP salvage"/>
    <property type="evidence" value="ECO:0007669"/>
    <property type="project" value="UniProtKB-UniRule"/>
</dbReference>
<dbReference type="EMBL" id="JADEXN010000008">
    <property type="protein sequence ID" value="MBE9039389.1"/>
    <property type="molecule type" value="Genomic_DNA"/>
</dbReference>
<comment type="catalytic activity">
    <reaction evidence="5 7">
        <text>AMP + ATP = 2 ADP</text>
        <dbReference type="Rhea" id="RHEA:12973"/>
        <dbReference type="ChEBI" id="CHEBI:30616"/>
        <dbReference type="ChEBI" id="CHEBI:456215"/>
        <dbReference type="ChEBI" id="CHEBI:456216"/>
        <dbReference type="EC" id="2.7.4.3"/>
    </reaction>
</comment>
<feature type="binding site" evidence="5">
    <location>
        <begin position="58"/>
        <end position="60"/>
    </location>
    <ligand>
        <name>AMP</name>
        <dbReference type="ChEBI" id="CHEBI:456215"/>
    </ligand>
</feature>
<feature type="binding site" evidence="5">
    <location>
        <position position="93"/>
    </location>
    <ligand>
        <name>AMP</name>
        <dbReference type="ChEBI" id="CHEBI:456215"/>
    </ligand>
</feature>
<keyword evidence="3 5" id="KW-0547">Nucleotide-binding</keyword>
<evidence type="ECO:0000256" key="3">
    <source>
        <dbReference type="ARBA" id="ARBA00022741"/>
    </source>
</evidence>
<keyword evidence="1 5" id="KW-0808">Transferase</keyword>
<feature type="binding site" evidence="5">
    <location>
        <position position="32"/>
    </location>
    <ligand>
        <name>AMP</name>
        <dbReference type="ChEBI" id="CHEBI:456215"/>
    </ligand>
</feature>
<feature type="binding site" evidence="5">
    <location>
        <position position="128"/>
    </location>
    <ligand>
        <name>ATP</name>
        <dbReference type="ChEBI" id="CHEBI:30616"/>
    </ligand>
</feature>
<dbReference type="Proteomes" id="UP000621799">
    <property type="component" value="Unassembled WGS sequence"/>
</dbReference>
<dbReference type="GO" id="GO:0005737">
    <property type="term" value="C:cytoplasm"/>
    <property type="evidence" value="ECO:0007669"/>
    <property type="project" value="UniProtKB-SubCell"/>
</dbReference>
<dbReference type="InterPro" id="IPR033690">
    <property type="entry name" value="Adenylat_kinase_CS"/>
</dbReference>
<comment type="similarity">
    <text evidence="5 6">Belongs to the adenylate kinase family.</text>
</comment>
<dbReference type="NCBIfam" id="NF011105">
    <property type="entry name" value="PRK14532.1"/>
    <property type="match status" value="1"/>
</dbReference>
<name>A0A928VU04_9CYAN</name>
<dbReference type="InterPro" id="IPR027417">
    <property type="entry name" value="P-loop_NTPase"/>
</dbReference>
<dbReference type="NCBIfam" id="NF011101">
    <property type="entry name" value="PRK14528.1"/>
    <property type="match status" value="1"/>
</dbReference>
<dbReference type="GO" id="GO:0004017">
    <property type="term" value="F:AMP kinase activity"/>
    <property type="evidence" value="ECO:0007669"/>
    <property type="project" value="UniProtKB-UniRule"/>
</dbReference>
<evidence type="ECO:0000256" key="6">
    <source>
        <dbReference type="RuleBase" id="RU003330"/>
    </source>
</evidence>
<keyword evidence="5" id="KW-0963">Cytoplasm</keyword>
<keyword evidence="5 7" id="KW-0067">ATP-binding</keyword>
<protein>
    <recommendedName>
        <fullName evidence="5 7">Adenylate kinase</fullName>
        <shortName evidence="5">AK</shortName>
        <ecNumber evidence="5 7">2.7.4.3</ecNumber>
    </recommendedName>
    <alternativeName>
        <fullName evidence="5">ATP-AMP transphosphorylase</fullName>
    </alternativeName>
    <alternativeName>
        <fullName evidence="5">ATP:AMP phosphotransferase</fullName>
    </alternativeName>
    <alternativeName>
        <fullName evidence="5">Adenylate monophosphate kinase</fullName>
    </alternativeName>
</protein>
<evidence type="ECO:0000313" key="8">
    <source>
        <dbReference type="EMBL" id="MBE9039389.1"/>
    </source>
</evidence>
<proteinExistence type="inferred from homology"/>
<feature type="binding site" evidence="5">
    <location>
        <position position="169"/>
    </location>
    <ligand>
        <name>ATP</name>
        <dbReference type="ChEBI" id="CHEBI:30616"/>
    </ligand>
</feature>
<comment type="subcellular location">
    <subcellularLocation>
        <location evidence="5 7">Cytoplasm</location>
    </subcellularLocation>
</comment>
<comment type="caution">
    <text evidence="5">Lacks conserved residue(s) required for the propagation of feature annotation.</text>
</comment>
<comment type="caution">
    <text evidence="8">The sequence shown here is derived from an EMBL/GenBank/DDBJ whole genome shotgun (WGS) entry which is preliminary data.</text>
</comment>
<keyword evidence="4 5" id="KW-0418">Kinase</keyword>
<feature type="binding site" evidence="5">
    <location>
        <begin position="86"/>
        <end position="89"/>
    </location>
    <ligand>
        <name>AMP</name>
        <dbReference type="ChEBI" id="CHEBI:456215"/>
    </ligand>
</feature>
<organism evidence="8 9">
    <name type="scientific">Zarconia navalis LEGE 11467</name>
    <dbReference type="NCBI Taxonomy" id="1828826"/>
    <lineage>
        <taxon>Bacteria</taxon>
        <taxon>Bacillati</taxon>
        <taxon>Cyanobacteriota</taxon>
        <taxon>Cyanophyceae</taxon>
        <taxon>Oscillatoriophycideae</taxon>
        <taxon>Oscillatoriales</taxon>
        <taxon>Oscillatoriales incertae sedis</taxon>
        <taxon>Zarconia</taxon>
        <taxon>Zarconia navalis</taxon>
    </lineage>
</organism>
<dbReference type="InterPro" id="IPR000850">
    <property type="entry name" value="Adenylat/UMP-CMP_kin"/>
</dbReference>
<accession>A0A928VU04</accession>
<feature type="binding site" evidence="5">
    <location>
        <position position="37"/>
    </location>
    <ligand>
        <name>AMP</name>
        <dbReference type="ChEBI" id="CHEBI:456215"/>
    </ligand>
</feature>
<dbReference type="CDD" id="cd01428">
    <property type="entry name" value="ADK"/>
    <property type="match status" value="1"/>
</dbReference>
<dbReference type="NCBIfam" id="NF002700">
    <property type="entry name" value="PRK02496.1"/>
    <property type="match status" value="1"/>
</dbReference>
<dbReference type="PANTHER" id="PTHR23359">
    <property type="entry name" value="NUCLEOTIDE KINASE"/>
    <property type="match status" value="1"/>
</dbReference>
<evidence type="ECO:0000256" key="5">
    <source>
        <dbReference type="HAMAP-Rule" id="MF_00235"/>
    </source>
</evidence>
<gene>
    <name evidence="5" type="primary">adk</name>
    <name evidence="8" type="ORF">IQ235_01080</name>
</gene>
<feature type="binding site" evidence="5">
    <location>
        <position position="141"/>
    </location>
    <ligand>
        <name>AMP</name>
        <dbReference type="ChEBI" id="CHEBI:456215"/>
    </ligand>
</feature>
<evidence type="ECO:0000256" key="7">
    <source>
        <dbReference type="RuleBase" id="RU003331"/>
    </source>
</evidence>
<dbReference type="NCBIfam" id="NF011100">
    <property type="entry name" value="PRK14527.1"/>
    <property type="match status" value="1"/>
</dbReference>
<dbReference type="HAMAP" id="MF_00235">
    <property type="entry name" value="Adenylate_kinase_Adk"/>
    <property type="match status" value="1"/>
</dbReference>
<dbReference type="NCBIfam" id="NF001381">
    <property type="entry name" value="PRK00279.1-3"/>
    <property type="match status" value="1"/>
</dbReference>
<comment type="domain">
    <text evidence="5">Consists of three domains, a large central CORE domain and two small peripheral domains, NMPbind and LID, which undergo movements during catalysis. The LID domain closes over the site of phosphoryl transfer upon ATP binding. Assembling and dissambling the active center during each catalytic cycle provides an effective means to prevent ATP hydrolysis.</text>
</comment>
<evidence type="ECO:0000313" key="9">
    <source>
        <dbReference type="Proteomes" id="UP000621799"/>
    </source>
</evidence>
<feature type="region of interest" description="NMP" evidence="5">
    <location>
        <begin position="31"/>
        <end position="60"/>
    </location>
</feature>
<dbReference type="PRINTS" id="PR00094">
    <property type="entry name" value="ADENYLTKNASE"/>
</dbReference>
<dbReference type="NCBIfam" id="NF011104">
    <property type="entry name" value="PRK14531.1"/>
    <property type="match status" value="1"/>
</dbReference>
<evidence type="ECO:0000256" key="2">
    <source>
        <dbReference type="ARBA" id="ARBA00022727"/>
    </source>
</evidence>
<dbReference type="PROSITE" id="PS00113">
    <property type="entry name" value="ADENYLATE_KINASE"/>
    <property type="match status" value="1"/>
</dbReference>
<dbReference type="Gene3D" id="3.40.50.300">
    <property type="entry name" value="P-loop containing nucleotide triphosphate hydrolases"/>
    <property type="match status" value="1"/>
</dbReference>
<feature type="binding site" evidence="5">
    <location>
        <begin position="11"/>
        <end position="16"/>
    </location>
    <ligand>
        <name>ATP</name>
        <dbReference type="ChEBI" id="CHEBI:30616"/>
    </ligand>
</feature>
<dbReference type="EC" id="2.7.4.3" evidence="5 7"/>
<comment type="function">
    <text evidence="5">Catalyzes the reversible transfer of the terminal phosphate group between ATP and AMP. Plays an important role in cellular energy homeostasis and in adenine nucleotide metabolism.</text>
</comment>
<dbReference type="GO" id="GO:0005524">
    <property type="term" value="F:ATP binding"/>
    <property type="evidence" value="ECO:0007669"/>
    <property type="project" value="UniProtKB-UniRule"/>
</dbReference>